<feature type="region of interest" description="Disordered" evidence="3">
    <location>
        <begin position="80"/>
        <end position="153"/>
    </location>
</feature>
<feature type="compositionally biased region" description="Basic and acidic residues" evidence="3">
    <location>
        <begin position="139"/>
        <end position="153"/>
    </location>
</feature>
<dbReference type="EMBL" id="JADBJN010000003">
    <property type="protein sequence ID" value="KAG5671430.1"/>
    <property type="molecule type" value="Genomic_DNA"/>
</dbReference>
<sequence>MCKNRLPRYREWDLKCKVYVGNLDQRATKHQIEDIFSKYGPLRNVWVARNPPGFAFVEFEDNRDAEDAVRNLDGSRACGSRIRVEMSSGRTRHNRGSGGSSDRRRNDRGSGRYRSRSRDRSRSPRRSPRRSRRSRSRSRSGERSDRSESRDRR</sequence>
<dbReference type="InterPro" id="IPR050907">
    <property type="entry name" value="SRSF"/>
</dbReference>
<dbReference type="Gene3D" id="3.30.70.330">
    <property type="match status" value="1"/>
</dbReference>
<dbReference type="InterPro" id="IPR012677">
    <property type="entry name" value="Nucleotide-bd_a/b_plait_sf"/>
</dbReference>
<dbReference type="Pfam" id="PF00076">
    <property type="entry name" value="RRM_1"/>
    <property type="match status" value="1"/>
</dbReference>
<reference evidence="5" key="1">
    <citation type="submission" date="2021-03" db="EMBL/GenBank/DDBJ databases">
        <title>Chromosome level genome of the anhydrobiotic midge Polypedilum vanderplanki.</title>
        <authorList>
            <person name="Yoshida Y."/>
            <person name="Kikawada T."/>
            <person name="Gusev O."/>
        </authorList>
    </citation>
    <scope>NUCLEOTIDE SEQUENCE</scope>
    <source>
        <strain evidence="5">NIAS01</strain>
        <tissue evidence="5">Whole body or cell culture</tissue>
    </source>
</reference>
<dbReference type="Proteomes" id="UP001107558">
    <property type="component" value="Chromosome 3"/>
</dbReference>
<accession>A0A9J6BPT2</accession>
<evidence type="ECO:0000313" key="6">
    <source>
        <dbReference type="Proteomes" id="UP001107558"/>
    </source>
</evidence>
<evidence type="ECO:0000259" key="4">
    <source>
        <dbReference type="PROSITE" id="PS50102"/>
    </source>
</evidence>
<evidence type="ECO:0000256" key="1">
    <source>
        <dbReference type="ARBA" id="ARBA00022884"/>
    </source>
</evidence>
<dbReference type="PROSITE" id="PS50102">
    <property type="entry name" value="RRM"/>
    <property type="match status" value="1"/>
</dbReference>
<dbReference type="CDD" id="cd12373">
    <property type="entry name" value="RRM_SRSF3_like"/>
    <property type="match status" value="1"/>
</dbReference>
<proteinExistence type="predicted"/>
<protein>
    <recommendedName>
        <fullName evidence="4">RRM domain-containing protein</fullName>
    </recommendedName>
</protein>
<dbReference type="OrthoDB" id="5970at2759"/>
<comment type="caution">
    <text evidence="5">The sequence shown here is derived from an EMBL/GenBank/DDBJ whole genome shotgun (WGS) entry which is preliminary data.</text>
</comment>
<organism evidence="5 6">
    <name type="scientific">Polypedilum vanderplanki</name>
    <name type="common">Sleeping chironomid midge</name>
    <dbReference type="NCBI Taxonomy" id="319348"/>
    <lineage>
        <taxon>Eukaryota</taxon>
        <taxon>Metazoa</taxon>
        <taxon>Ecdysozoa</taxon>
        <taxon>Arthropoda</taxon>
        <taxon>Hexapoda</taxon>
        <taxon>Insecta</taxon>
        <taxon>Pterygota</taxon>
        <taxon>Neoptera</taxon>
        <taxon>Endopterygota</taxon>
        <taxon>Diptera</taxon>
        <taxon>Nematocera</taxon>
        <taxon>Chironomoidea</taxon>
        <taxon>Chironomidae</taxon>
        <taxon>Chironominae</taxon>
        <taxon>Polypedilum</taxon>
        <taxon>Polypedilum</taxon>
    </lineage>
</organism>
<keyword evidence="6" id="KW-1185">Reference proteome</keyword>
<dbReference type="PANTHER" id="PTHR23147">
    <property type="entry name" value="SERINE/ARGININE RICH SPLICING FACTOR"/>
    <property type="match status" value="1"/>
</dbReference>
<feature type="compositionally biased region" description="Basic and acidic residues" evidence="3">
    <location>
        <begin position="101"/>
        <end position="122"/>
    </location>
</feature>
<gene>
    <name evidence="5" type="ORF">PVAND_001626</name>
</gene>
<feature type="compositionally biased region" description="Basic residues" evidence="3">
    <location>
        <begin position="123"/>
        <end position="138"/>
    </location>
</feature>
<dbReference type="SMART" id="SM00360">
    <property type="entry name" value="RRM"/>
    <property type="match status" value="1"/>
</dbReference>
<feature type="domain" description="RRM" evidence="4">
    <location>
        <begin position="16"/>
        <end position="89"/>
    </location>
</feature>
<dbReference type="InterPro" id="IPR000504">
    <property type="entry name" value="RRM_dom"/>
</dbReference>
<evidence type="ECO:0000313" key="5">
    <source>
        <dbReference type="EMBL" id="KAG5671430.1"/>
    </source>
</evidence>
<evidence type="ECO:0000256" key="3">
    <source>
        <dbReference type="SAM" id="MobiDB-lite"/>
    </source>
</evidence>
<dbReference type="FunFam" id="3.30.70.330:FF:000078">
    <property type="entry name" value="serine/arginine-rich splicing factor 7 isoform X1"/>
    <property type="match status" value="1"/>
</dbReference>
<dbReference type="InterPro" id="IPR035979">
    <property type="entry name" value="RBD_domain_sf"/>
</dbReference>
<dbReference type="SUPFAM" id="SSF54928">
    <property type="entry name" value="RNA-binding domain, RBD"/>
    <property type="match status" value="1"/>
</dbReference>
<dbReference type="GO" id="GO:0003723">
    <property type="term" value="F:RNA binding"/>
    <property type="evidence" value="ECO:0007669"/>
    <property type="project" value="UniProtKB-UniRule"/>
</dbReference>
<keyword evidence="1 2" id="KW-0694">RNA-binding</keyword>
<name>A0A9J6BPT2_POLVA</name>
<dbReference type="AlphaFoldDB" id="A0A9J6BPT2"/>
<evidence type="ECO:0000256" key="2">
    <source>
        <dbReference type="PROSITE-ProRule" id="PRU00176"/>
    </source>
</evidence>